<reference evidence="4" key="1">
    <citation type="submission" date="2016-01" db="EMBL/GenBank/DDBJ databases">
        <title>Draft genome of Chromobacterium sp. F49.</title>
        <authorList>
            <person name="Hong K.W."/>
        </authorList>
    </citation>
    <scope>NUCLEOTIDE SEQUENCE [LARGE SCALE GENOMIC DNA]</scope>
    <source>
        <strain evidence="4">CN3</strain>
    </source>
</reference>
<dbReference type="InterPro" id="IPR013762">
    <property type="entry name" value="Integrase-like_cat_sf"/>
</dbReference>
<comment type="caution">
    <text evidence="3">The sequence shown here is derived from an EMBL/GenBank/DDBJ whole genome shotgun (WGS) entry which is preliminary data.</text>
</comment>
<sequence length="678" mass="75330">MAHIPHTRRTNGRYVFQRRVHYRNLISKPVPLALGTADPKVARTRAAILSARFVRVKSSVDAMLEEGRRLTGPEIEALFRNALEAELTSYVHSAYENASWSSSVPEVAAQEAEAYRIIRRPDRHLGLTDQDRAELVARGLGADVPAIEDYAQQIRDLLTDAVVAKRLEAIGAPVHADTIAVARTHLIRAAASACTRVQRVFDDDIMDAADPIAALMADLGPPATLPKPIAITEPVVVPITPPIDSQFQVYDPRPFSAAIDDILTDLKTDGIWKGDLRQQRRIMETFAWITGDKPLGAYNHLDAATFKKGMQKLPARFYYGSLTEGAMSRPFADVLAELPPVAPADRRNPKTINRDLSTMATVARHLATTSWKPRLPGTTVMDFGAGRIAIKVDPNIDTRPPWTTAHLEHLFASPLYTGGGGALKRLRDAGRDRQVWHDAAYFLPLLWFYHHSCREETAGLEVADVVTDHPVPHFHIRDNLTRGRDGEMAGEKRGARNRKLPVHAELIRLGFLDYVDAIRAEGHVALFPELYVNEEKRGGAHFYERAWQHMVDYIAERLPLPMNPAGKGPDIHSIRALGSSFYEVDGVNALMRADVMGHAREGTNGKHYSKRMATEGLDVVLPERRDFIERYVPTITGNIEPHPIRLLPLEKRSRVGAGITRKRRSDAGVSRTGAGGDR</sequence>
<dbReference type="Proteomes" id="UP000076609">
    <property type="component" value="Unassembled WGS sequence"/>
</dbReference>
<keyword evidence="4" id="KW-1185">Reference proteome</keyword>
<keyword evidence="1" id="KW-0233">DNA recombination</keyword>
<accession>A0ABR5Y8W6</accession>
<evidence type="ECO:0000256" key="2">
    <source>
        <dbReference type="SAM" id="MobiDB-lite"/>
    </source>
</evidence>
<feature type="region of interest" description="Disordered" evidence="2">
    <location>
        <begin position="657"/>
        <end position="678"/>
    </location>
</feature>
<dbReference type="SUPFAM" id="SSF56349">
    <property type="entry name" value="DNA breaking-rejoining enzymes"/>
    <property type="match status" value="1"/>
</dbReference>
<proteinExistence type="predicted"/>
<name>A0ABR5Y8W6_9SPHN</name>
<evidence type="ECO:0000256" key="1">
    <source>
        <dbReference type="ARBA" id="ARBA00023172"/>
    </source>
</evidence>
<dbReference type="EMBL" id="LQQO01000045">
    <property type="protein sequence ID" value="KZE10911.1"/>
    <property type="molecule type" value="Genomic_DNA"/>
</dbReference>
<evidence type="ECO:0000313" key="3">
    <source>
        <dbReference type="EMBL" id="KZE10911.1"/>
    </source>
</evidence>
<evidence type="ECO:0008006" key="5">
    <source>
        <dbReference type="Google" id="ProtNLM"/>
    </source>
</evidence>
<dbReference type="RefSeq" id="WP_066693119.1">
    <property type="nucleotide sequence ID" value="NZ_LQQO01000045.1"/>
</dbReference>
<dbReference type="InterPro" id="IPR011010">
    <property type="entry name" value="DNA_brk_join_enz"/>
</dbReference>
<protein>
    <recommendedName>
        <fullName evidence="5">Integrase</fullName>
    </recommendedName>
</protein>
<evidence type="ECO:0000313" key="4">
    <source>
        <dbReference type="Proteomes" id="UP000076609"/>
    </source>
</evidence>
<dbReference type="Gene3D" id="1.10.443.10">
    <property type="entry name" value="Intergrase catalytic core"/>
    <property type="match status" value="1"/>
</dbReference>
<organism evidence="3 4">
    <name type="scientific">Sphingomonas hankookensis</name>
    <dbReference type="NCBI Taxonomy" id="563996"/>
    <lineage>
        <taxon>Bacteria</taxon>
        <taxon>Pseudomonadati</taxon>
        <taxon>Pseudomonadota</taxon>
        <taxon>Alphaproteobacteria</taxon>
        <taxon>Sphingomonadales</taxon>
        <taxon>Sphingomonadaceae</taxon>
        <taxon>Sphingomonas</taxon>
    </lineage>
</organism>
<gene>
    <name evidence="3" type="ORF">AVT10_06045</name>
</gene>